<reference evidence="1" key="1">
    <citation type="journal article" date="2023" name="Plants (Basel)">
        <title>Genomic Analysis of Leptolyngbya boryana CZ1 Reveals Efficient Carbon Fixation Modules.</title>
        <authorList>
            <person name="Bai X."/>
            <person name="Wang H."/>
            <person name="Cheng W."/>
            <person name="Wang J."/>
            <person name="Ma M."/>
            <person name="Hu H."/>
            <person name="Song Z."/>
            <person name="Ma H."/>
            <person name="Fan Y."/>
            <person name="Du C."/>
            <person name="Xu J."/>
        </authorList>
    </citation>
    <scope>NUCLEOTIDE SEQUENCE</scope>
    <source>
        <strain evidence="1">CZ1</strain>
    </source>
</reference>
<evidence type="ECO:0000313" key="1">
    <source>
        <dbReference type="EMBL" id="WNZ46856.1"/>
    </source>
</evidence>
<dbReference type="AlphaFoldDB" id="A0AA97AX01"/>
<dbReference type="RefSeq" id="WP_316427802.1">
    <property type="nucleotide sequence ID" value="NZ_CP130144.1"/>
</dbReference>
<organism evidence="1">
    <name type="scientific">Leptolyngbya boryana CZ1</name>
    <dbReference type="NCBI Taxonomy" id="3060204"/>
    <lineage>
        <taxon>Bacteria</taxon>
        <taxon>Bacillati</taxon>
        <taxon>Cyanobacteriota</taxon>
        <taxon>Cyanophyceae</taxon>
        <taxon>Leptolyngbyales</taxon>
        <taxon>Leptolyngbyaceae</taxon>
        <taxon>Leptolyngbya group</taxon>
        <taxon>Leptolyngbya</taxon>
    </lineage>
</organism>
<gene>
    <name evidence="1" type="ORF">Q2T42_03255</name>
</gene>
<reference evidence="1" key="2">
    <citation type="submission" date="2023-07" db="EMBL/GenBank/DDBJ databases">
        <authorList>
            <person name="Bai X.-H."/>
            <person name="Wang H.-H."/>
            <person name="Wang J."/>
            <person name="Ma M.-Y."/>
            <person name="Hu H.-H."/>
            <person name="Song Z.-L."/>
            <person name="Ma H.-G."/>
            <person name="Fan Y."/>
            <person name="Du C.-Y."/>
            <person name="Xu J.-C."/>
        </authorList>
    </citation>
    <scope>NUCLEOTIDE SEQUENCE</scope>
    <source>
        <strain evidence="1">CZ1</strain>
    </source>
</reference>
<protein>
    <submittedName>
        <fullName evidence="1">Uncharacterized protein</fullName>
    </submittedName>
</protein>
<sequence length="71" mass="7647">MTPLVLQGETNLGKLGINTLQSRYAKTSSSPECECNGTCTYLLPFNTASGGNMWKSTNTGRMLILLVGFNT</sequence>
<accession>A0AA97AX01</accession>
<name>A0AA97AX01_LEPBY</name>
<dbReference type="EMBL" id="CP130144">
    <property type="protein sequence ID" value="WNZ46856.1"/>
    <property type="molecule type" value="Genomic_DNA"/>
</dbReference>
<proteinExistence type="predicted"/>